<organism evidence="2 3">
    <name type="scientific">Limnoglobus roseus</name>
    <dbReference type="NCBI Taxonomy" id="2598579"/>
    <lineage>
        <taxon>Bacteria</taxon>
        <taxon>Pseudomonadati</taxon>
        <taxon>Planctomycetota</taxon>
        <taxon>Planctomycetia</taxon>
        <taxon>Gemmatales</taxon>
        <taxon>Gemmataceae</taxon>
        <taxon>Limnoglobus</taxon>
    </lineage>
</organism>
<accession>A0A5C1ACG6</accession>
<gene>
    <name evidence="2" type="ORF">PX52LOC_04065</name>
</gene>
<feature type="signal peptide" evidence="1">
    <location>
        <begin position="1"/>
        <end position="22"/>
    </location>
</feature>
<sequence length="256" mass="26436">MKTITSFLSVAILATLAPVSRAAFMSPYLDYDLRKSSYADLQGNGPALSSLGGGMFADGGYAFSANQGLTLSNGLTGSLSSSYSIALLFEFDQLNGYRKILDFKNRSADAGLYNLNTAFNFYPFASSTAGQFTAGTSATVVLTRDAMGNVVGYVNGSQQISFLDSSSNAVFNAMNNVATFFTDDSITNGGEAPSGTAFRIQVYQGALSSTDVAGLNLSAPSGGGAVVTPGPGGLLVGLIGMGCLTPFVRRRAAKTT</sequence>
<dbReference type="Gene3D" id="2.60.120.200">
    <property type="match status" value="1"/>
</dbReference>
<dbReference type="SUPFAM" id="SSF49899">
    <property type="entry name" value="Concanavalin A-like lectins/glucanases"/>
    <property type="match status" value="1"/>
</dbReference>
<evidence type="ECO:0000313" key="2">
    <source>
        <dbReference type="EMBL" id="QEL17089.1"/>
    </source>
</evidence>
<evidence type="ECO:0000256" key="1">
    <source>
        <dbReference type="SAM" id="SignalP"/>
    </source>
</evidence>
<reference evidence="3" key="1">
    <citation type="submission" date="2019-08" db="EMBL/GenBank/DDBJ databases">
        <title>Limnoglobus roseus gen. nov., sp. nov., a novel freshwater planctomycete with a giant genome from the family Gemmataceae.</title>
        <authorList>
            <person name="Kulichevskaya I.S."/>
            <person name="Naumoff D.G."/>
            <person name="Miroshnikov K."/>
            <person name="Ivanova A."/>
            <person name="Philippov D.A."/>
            <person name="Hakobyan A."/>
            <person name="Rijpstra I.C."/>
            <person name="Sinninghe Damste J.S."/>
            <person name="Liesack W."/>
            <person name="Dedysh S.N."/>
        </authorList>
    </citation>
    <scope>NUCLEOTIDE SEQUENCE [LARGE SCALE GENOMIC DNA]</scope>
    <source>
        <strain evidence="3">PX52</strain>
    </source>
</reference>
<dbReference type="Proteomes" id="UP000324974">
    <property type="component" value="Chromosome"/>
</dbReference>
<dbReference type="EMBL" id="CP042425">
    <property type="protein sequence ID" value="QEL17089.1"/>
    <property type="molecule type" value="Genomic_DNA"/>
</dbReference>
<dbReference type="KEGG" id="lrs:PX52LOC_04065"/>
<name>A0A5C1ACG6_9BACT</name>
<proteinExistence type="predicted"/>
<dbReference type="InterPro" id="IPR013320">
    <property type="entry name" value="ConA-like_dom_sf"/>
</dbReference>
<keyword evidence="1" id="KW-0732">Signal</keyword>
<protein>
    <recommendedName>
        <fullName evidence="4">PEP-CTERM sorting domain-containing protein</fullName>
    </recommendedName>
</protein>
<dbReference type="AlphaFoldDB" id="A0A5C1ACG6"/>
<evidence type="ECO:0000313" key="3">
    <source>
        <dbReference type="Proteomes" id="UP000324974"/>
    </source>
</evidence>
<evidence type="ECO:0008006" key="4">
    <source>
        <dbReference type="Google" id="ProtNLM"/>
    </source>
</evidence>
<keyword evidence="3" id="KW-1185">Reference proteome</keyword>
<dbReference type="OrthoDB" id="292920at2"/>
<feature type="chain" id="PRO_5022985695" description="PEP-CTERM sorting domain-containing protein" evidence="1">
    <location>
        <begin position="23"/>
        <end position="256"/>
    </location>
</feature>
<dbReference type="RefSeq" id="WP_149111743.1">
    <property type="nucleotide sequence ID" value="NZ_CP042425.1"/>
</dbReference>